<dbReference type="EMBL" id="LPVJ01000027">
    <property type="protein sequence ID" value="KUO96132.1"/>
    <property type="molecule type" value="Genomic_DNA"/>
</dbReference>
<organism evidence="1 2">
    <name type="scientific">Ferroacidibacillus organovorans</name>
    <dbReference type="NCBI Taxonomy" id="1765683"/>
    <lineage>
        <taxon>Bacteria</taxon>
        <taxon>Bacillati</taxon>
        <taxon>Bacillota</taxon>
        <taxon>Bacilli</taxon>
        <taxon>Bacillales</taxon>
        <taxon>Alicyclobacillaceae</taxon>
        <taxon>Ferroacidibacillus</taxon>
    </lineage>
</organism>
<protein>
    <submittedName>
        <fullName evidence="1">Uncharacterized protein</fullName>
    </submittedName>
</protein>
<accession>A0A101XRE9</accession>
<sequence>MNLSYSDEKRLILSTIEIENIMLFIADIPLKERQGIFNHLVVKVNGFRPNTRQYLERKMQIYLQRRHHWSEREWNIFVQLWLQWTMGHPKILTNIGCSKLDEVVNIVSEMSADEDVMIKYFDGLSNAEYSVSVSRRDLRNWFDFGPFNPNDCVAALIERAPTEKFLQFVAKADTIQSTLNGLEGRLQQVIEHVSTSREELWTAVNETLTKVQKFTSAIEDVSDRQQHLQLAHEENAKAGELSLRGVQAELEERIVRLEQETSQFNVRFQDSLARTTNVIDHLSSGLGTLSVVQGRRNDKNFDVSKLQSEPGPIDIIETTDALISKIRKSVNSLGVQLSDAKLVAAIVTASVGAGQLTTFTGSYSLTIARCCALSLAGDAVYIVRVPTGLLDFNEIWSGVDELIKDASGKGAPIGVIFEGLNRAFCSASGNRLKELIEERMLGVTDGQLRSPYLFATLVDGPAGLQERAPFEMGPVLYTDILQWKKTPGFIQSPSKAAGAVWNGFTEGINSHGSMVTEHEEILPEWLSPHLSALSYRVFHSAFHYLNMIDYANADRALSFGWIAPCLINFNRSEFDRLVDDDYFDEKLSRPLEALVKLVDRNGYN</sequence>
<comment type="caution">
    <text evidence="1">The sequence shown here is derived from an EMBL/GenBank/DDBJ whole genome shotgun (WGS) entry which is preliminary data.</text>
</comment>
<dbReference type="Proteomes" id="UP000053557">
    <property type="component" value="Unassembled WGS sequence"/>
</dbReference>
<evidence type="ECO:0000313" key="1">
    <source>
        <dbReference type="EMBL" id="KUO96132.1"/>
    </source>
</evidence>
<gene>
    <name evidence="1" type="ORF">ATW55_14460</name>
</gene>
<dbReference type="RefSeq" id="WP_067714899.1">
    <property type="nucleotide sequence ID" value="NZ_LPVJ01000027.1"/>
</dbReference>
<dbReference type="OrthoDB" id="6638283at2"/>
<evidence type="ECO:0000313" key="2">
    <source>
        <dbReference type="Proteomes" id="UP000053557"/>
    </source>
</evidence>
<reference evidence="1 2" key="1">
    <citation type="submission" date="2015-12" db="EMBL/GenBank/DDBJ databases">
        <title>Draft genome sequence of Acidibacillus ferrooxidans ITV001, isolated from a chalcopyrite acid mine drainage site in Brazil.</title>
        <authorList>
            <person name="Dall'Agnol H."/>
            <person name="Nancucheo I."/>
            <person name="Johnson B."/>
            <person name="Oliveira R."/>
            <person name="Leite L."/>
            <person name="Pylro V."/>
            <person name="Nunes G.L."/>
            <person name="Tzotzos G."/>
            <person name="Fernandes G.R."/>
            <person name="Dutra J."/>
            <person name="Orellana S.C."/>
            <person name="Oliveira G."/>
        </authorList>
    </citation>
    <scope>NUCLEOTIDE SEQUENCE [LARGE SCALE GENOMIC DNA]</scope>
    <source>
        <strain evidence="2">ITV01</strain>
    </source>
</reference>
<proteinExistence type="predicted"/>
<name>A0A101XRE9_9BACL</name>
<keyword evidence="2" id="KW-1185">Reference proteome</keyword>
<dbReference type="AlphaFoldDB" id="A0A101XRE9"/>